<evidence type="ECO:0000313" key="4">
    <source>
        <dbReference type="Proteomes" id="UP000001887"/>
    </source>
</evidence>
<dbReference type="PANTHER" id="PTHR43364:SF4">
    <property type="entry name" value="NAD(P)-LINKED OXIDOREDUCTASE SUPERFAMILY PROTEIN"/>
    <property type="match status" value="1"/>
</dbReference>
<dbReference type="Gene3D" id="3.20.20.100">
    <property type="entry name" value="NADP-dependent oxidoreductase domain"/>
    <property type="match status" value="1"/>
</dbReference>
<name>D2R4Q2_PIRSD</name>
<dbReference type="InterPro" id="IPR036812">
    <property type="entry name" value="NAD(P)_OxRdtase_dom_sf"/>
</dbReference>
<dbReference type="PRINTS" id="PR00069">
    <property type="entry name" value="ALDKETRDTASE"/>
</dbReference>
<dbReference type="STRING" id="530564.Psta_2449"/>
<dbReference type="CDD" id="cd19084">
    <property type="entry name" value="AKR_AKR11B1-like"/>
    <property type="match status" value="1"/>
</dbReference>
<dbReference type="eggNOG" id="COG0667">
    <property type="taxonomic scope" value="Bacteria"/>
</dbReference>
<dbReference type="Pfam" id="PF00248">
    <property type="entry name" value="Aldo_ket_red"/>
    <property type="match status" value="1"/>
</dbReference>
<accession>D2R4Q2</accession>
<dbReference type="HOGENOM" id="CLU_023205_2_3_0"/>
<protein>
    <submittedName>
        <fullName evidence="3">Aldo/keto reductase</fullName>
    </submittedName>
</protein>
<dbReference type="PANTHER" id="PTHR43364">
    <property type="entry name" value="NADH-SPECIFIC METHYLGLYOXAL REDUCTASE-RELATED"/>
    <property type="match status" value="1"/>
</dbReference>
<dbReference type="GO" id="GO:0016491">
    <property type="term" value="F:oxidoreductase activity"/>
    <property type="evidence" value="ECO:0007669"/>
    <property type="project" value="UniProtKB-KW"/>
</dbReference>
<dbReference type="SUPFAM" id="SSF51430">
    <property type="entry name" value="NAD(P)-linked oxidoreductase"/>
    <property type="match status" value="1"/>
</dbReference>
<evidence type="ECO:0000256" key="1">
    <source>
        <dbReference type="ARBA" id="ARBA00023002"/>
    </source>
</evidence>
<reference evidence="3 4" key="1">
    <citation type="journal article" date="2009" name="Stand. Genomic Sci.">
        <title>Complete genome sequence of Pirellula staleyi type strain (ATCC 27377).</title>
        <authorList>
            <person name="Clum A."/>
            <person name="Tindall B.J."/>
            <person name="Sikorski J."/>
            <person name="Ivanova N."/>
            <person name="Mavrommatis K."/>
            <person name="Lucas S."/>
            <person name="Glavina del Rio T."/>
            <person name="Nolan M."/>
            <person name="Chen F."/>
            <person name="Tice H."/>
            <person name="Pitluck S."/>
            <person name="Cheng J.F."/>
            <person name="Chertkov O."/>
            <person name="Brettin T."/>
            <person name="Han C."/>
            <person name="Detter J.C."/>
            <person name="Kuske C."/>
            <person name="Bruce D."/>
            <person name="Goodwin L."/>
            <person name="Ovchinikova G."/>
            <person name="Pati A."/>
            <person name="Mikhailova N."/>
            <person name="Chen A."/>
            <person name="Palaniappan K."/>
            <person name="Land M."/>
            <person name="Hauser L."/>
            <person name="Chang Y.J."/>
            <person name="Jeffries C.D."/>
            <person name="Chain P."/>
            <person name="Rohde M."/>
            <person name="Goker M."/>
            <person name="Bristow J."/>
            <person name="Eisen J.A."/>
            <person name="Markowitz V."/>
            <person name="Hugenholtz P."/>
            <person name="Kyrpides N.C."/>
            <person name="Klenk H.P."/>
            <person name="Lapidus A."/>
        </authorList>
    </citation>
    <scope>NUCLEOTIDE SEQUENCE [LARGE SCALE GENOMIC DNA]</scope>
    <source>
        <strain evidence="4">ATCC 27377 / DSM 6068 / ICPB 4128</strain>
    </source>
</reference>
<dbReference type="Proteomes" id="UP000001887">
    <property type="component" value="Chromosome"/>
</dbReference>
<dbReference type="InterPro" id="IPR023210">
    <property type="entry name" value="NADP_OxRdtase_dom"/>
</dbReference>
<dbReference type="EMBL" id="CP001848">
    <property type="protein sequence ID" value="ADB17118.1"/>
    <property type="molecule type" value="Genomic_DNA"/>
</dbReference>
<evidence type="ECO:0000259" key="2">
    <source>
        <dbReference type="Pfam" id="PF00248"/>
    </source>
</evidence>
<keyword evidence="1" id="KW-0560">Oxidoreductase</keyword>
<dbReference type="GO" id="GO:0005829">
    <property type="term" value="C:cytosol"/>
    <property type="evidence" value="ECO:0007669"/>
    <property type="project" value="TreeGrafter"/>
</dbReference>
<dbReference type="AlphaFoldDB" id="D2R4Q2"/>
<sequence length="328" mass="36021">MTTPTSPVERRELGKTGIFVSPVALGCWPIAGMTSLDVNDQDSLATLQATLDSGINFLDTAYCYGAFGESEKLIAEAIRGRREKVVIATKGGLHWKSPTERAYDGTPQKLIAECHESLARLGTDYIDLLYLHASDPKTPVEISAEAYVALKSEGKIRAVGVSNLTLEQLQKFAAVCPVDAIQPPYNMLQREIENDLLPYCLEHSIAVCVYWPLMKGLLAGKLPRDYVFRPGDGRAKYPMFQGEEWLKNQDFLDELRVIAAECGKTVAQLVVNWTIHQPGITVALCGAKRPDQIAETAESMGWSLSASQIERIETALARRGLPLTRGAV</sequence>
<dbReference type="InterPro" id="IPR020471">
    <property type="entry name" value="AKR"/>
</dbReference>
<gene>
    <name evidence="3" type="ordered locus">Psta_2449</name>
</gene>
<evidence type="ECO:0000313" key="3">
    <source>
        <dbReference type="EMBL" id="ADB17118.1"/>
    </source>
</evidence>
<organism evidence="3 4">
    <name type="scientific">Pirellula staleyi (strain ATCC 27377 / DSM 6068 / ICPB 4128)</name>
    <name type="common">Pirella staleyi</name>
    <dbReference type="NCBI Taxonomy" id="530564"/>
    <lineage>
        <taxon>Bacteria</taxon>
        <taxon>Pseudomonadati</taxon>
        <taxon>Planctomycetota</taxon>
        <taxon>Planctomycetia</taxon>
        <taxon>Pirellulales</taxon>
        <taxon>Pirellulaceae</taxon>
        <taxon>Pirellula</taxon>
    </lineage>
</organism>
<keyword evidence="4" id="KW-1185">Reference proteome</keyword>
<dbReference type="InterPro" id="IPR050523">
    <property type="entry name" value="AKR_Detox_Biosynth"/>
</dbReference>
<feature type="domain" description="NADP-dependent oxidoreductase" evidence="2">
    <location>
        <begin position="23"/>
        <end position="315"/>
    </location>
</feature>
<dbReference type="KEGG" id="psl:Psta_2449"/>
<proteinExistence type="predicted"/>